<keyword evidence="1" id="KW-0812">Transmembrane</keyword>
<keyword evidence="1" id="KW-1133">Transmembrane helix</keyword>
<feature type="transmembrane region" description="Helical" evidence="1">
    <location>
        <begin position="114"/>
        <end position="132"/>
    </location>
</feature>
<keyword evidence="3" id="KW-1185">Reference proteome</keyword>
<accession>A0ABR8LR79</accession>
<gene>
    <name evidence="2" type="ORF">IEG06_04655</name>
</gene>
<name>A0ABR8LR79_9FLAO</name>
<feature type="transmembrane region" description="Helical" evidence="1">
    <location>
        <begin position="64"/>
        <end position="90"/>
    </location>
</feature>
<dbReference type="Proteomes" id="UP000627521">
    <property type="component" value="Unassembled WGS sequence"/>
</dbReference>
<sequence length="428" mass="49109">MKNVIVNGFEYLKKLESKIAFYPTLYSLTGLVFAFFMYYAENKGISSYLIDNIPLLVINNTQTAFNILTTFIAGLISIMVFSFSMVMVLLNQASSNFSPRVLPGLISNKRHQKILGIYNATLLFCIFTMVGIEPDGGENQLPGFSVLLAIVFMVICLGAFIYFIHSISQEIQVHNIMQRLFDEAKNRLDQLINSEKDSNQKFPDTDNWTVYKSPETGFLQDIVLDPIIQFAKENNNQFEIITIKGQYVYKDKPLFKSKTKLKDESLEELFKYIHFSRDEIIEDNYVLGFKQITEIAVKAMSPGINDPGTTIIAIDYLAELFQIRMYKNDISILFDDSQPLVKINSVTFKELLYFVLAPIRTYAKHDVIIVNKLINMFQHLTFNIDCDNKGYLSDINKEVKLLSIDANSAINNQEDLKYINNRLQSFNL</sequence>
<keyword evidence="1" id="KW-0472">Membrane</keyword>
<dbReference type="RefSeq" id="WP_191101038.1">
    <property type="nucleotide sequence ID" value="NZ_JACXXH010000002.1"/>
</dbReference>
<evidence type="ECO:0000313" key="3">
    <source>
        <dbReference type="Proteomes" id="UP000627521"/>
    </source>
</evidence>
<feature type="transmembrane region" description="Helical" evidence="1">
    <location>
        <begin position="144"/>
        <end position="164"/>
    </location>
</feature>
<organism evidence="2 3">
    <name type="scientific">Olleya marilimosa</name>
    <dbReference type="NCBI Taxonomy" id="272164"/>
    <lineage>
        <taxon>Bacteria</taxon>
        <taxon>Pseudomonadati</taxon>
        <taxon>Bacteroidota</taxon>
        <taxon>Flavobacteriia</taxon>
        <taxon>Flavobacteriales</taxon>
        <taxon>Flavobacteriaceae</taxon>
    </lineage>
</organism>
<reference evidence="2 3" key="1">
    <citation type="submission" date="2020-09" db="EMBL/GenBank/DDBJ databases">
        <title>Bacillus nautilus sp. nov., Chryseoglobus crepusculi sp. nov, and Psychrobacter noctis sp. nov., isolated from deep-sea sponges from the equatorial Atlantic.</title>
        <authorList>
            <person name="Stennett H.L."/>
            <person name="Williams S.E."/>
        </authorList>
    </citation>
    <scope>NUCLEOTIDE SEQUENCE [LARGE SCALE GENOMIC DNA]</scope>
    <source>
        <strain evidence="2 3">28M-24</strain>
    </source>
</reference>
<dbReference type="EMBL" id="JACXXH010000002">
    <property type="protein sequence ID" value="MBD3862731.1"/>
    <property type="molecule type" value="Genomic_DNA"/>
</dbReference>
<dbReference type="Pfam" id="PF10011">
    <property type="entry name" value="DUF2254"/>
    <property type="match status" value="1"/>
</dbReference>
<feature type="transmembrane region" description="Helical" evidence="1">
    <location>
        <begin position="20"/>
        <end position="40"/>
    </location>
</feature>
<evidence type="ECO:0000313" key="2">
    <source>
        <dbReference type="EMBL" id="MBD3862731.1"/>
    </source>
</evidence>
<protein>
    <submittedName>
        <fullName evidence="2">DUF2254 domain-containing protein</fullName>
    </submittedName>
</protein>
<proteinExistence type="predicted"/>
<dbReference type="InterPro" id="IPR018723">
    <property type="entry name" value="DUF2254_membrane"/>
</dbReference>
<evidence type="ECO:0000256" key="1">
    <source>
        <dbReference type="SAM" id="Phobius"/>
    </source>
</evidence>
<comment type="caution">
    <text evidence="2">The sequence shown here is derived from an EMBL/GenBank/DDBJ whole genome shotgun (WGS) entry which is preliminary data.</text>
</comment>